<evidence type="ECO:0000256" key="8">
    <source>
        <dbReference type="ARBA" id="ARBA00031306"/>
    </source>
</evidence>
<accession>A0AAU7JIT7</accession>
<evidence type="ECO:0000256" key="10">
    <source>
        <dbReference type="PIRNR" id="PIRNR006268"/>
    </source>
</evidence>
<evidence type="ECO:0000256" key="11">
    <source>
        <dbReference type="PIRSR" id="PIRSR006268-2"/>
    </source>
</evidence>
<dbReference type="PANTHER" id="PTHR30040">
    <property type="entry name" value="THIAMINE BIOSYNTHESIS LIPOPROTEIN APBE"/>
    <property type="match status" value="1"/>
</dbReference>
<dbReference type="EMBL" id="CP157484">
    <property type="protein sequence ID" value="XBO40208.1"/>
    <property type="molecule type" value="Genomic_DNA"/>
</dbReference>
<evidence type="ECO:0000256" key="6">
    <source>
        <dbReference type="ARBA" id="ARBA00022827"/>
    </source>
</evidence>
<keyword evidence="6 10" id="KW-0274">FAD</keyword>
<feature type="binding site" evidence="11">
    <location>
        <position position="293"/>
    </location>
    <ligand>
        <name>Mg(2+)</name>
        <dbReference type="ChEBI" id="CHEBI:18420"/>
    </ligand>
</feature>
<dbReference type="InterPro" id="IPR024932">
    <property type="entry name" value="ApbE"/>
</dbReference>
<dbReference type="RefSeq" id="WP_406857063.1">
    <property type="nucleotide sequence ID" value="NZ_CP157484.1"/>
</dbReference>
<dbReference type="SUPFAM" id="SSF143631">
    <property type="entry name" value="ApbE-like"/>
    <property type="match status" value="1"/>
</dbReference>
<feature type="binding site" evidence="11">
    <location>
        <position position="297"/>
    </location>
    <ligand>
        <name>Mg(2+)</name>
        <dbReference type="ChEBI" id="CHEBI:18420"/>
    </ligand>
</feature>
<dbReference type="Gene3D" id="3.10.520.10">
    <property type="entry name" value="ApbE-like domains"/>
    <property type="match status" value="1"/>
</dbReference>
<evidence type="ECO:0000256" key="7">
    <source>
        <dbReference type="ARBA" id="ARBA00022842"/>
    </source>
</evidence>
<evidence type="ECO:0000313" key="12">
    <source>
        <dbReference type="EMBL" id="XBO40208.1"/>
    </source>
</evidence>
<organism evidence="12">
    <name type="scientific">Alsobacter sp. KACC 23698</name>
    <dbReference type="NCBI Taxonomy" id="3149229"/>
    <lineage>
        <taxon>Bacteria</taxon>
        <taxon>Pseudomonadati</taxon>
        <taxon>Pseudomonadota</taxon>
        <taxon>Alphaproteobacteria</taxon>
        <taxon>Hyphomicrobiales</taxon>
        <taxon>Alsobacteraceae</taxon>
        <taxon>Alsobacter</taxon>
    </lineage>
</organism>
<gene>
    <name evidence="12" type="ORF">ABEG18_05350</name>
</gene>
<evidence type="ECO:0000256" key="1">
    <source>
        <dbReference type="ARBA" id="ARBA00011955"/>
    </source>
</evidence>
<dbReference type="InterPro" id="IPR006311">
    <property type="entry name" value="TAT_signal"/>
</dbReference>
<dbReference type="PIRSF" id="PIRSF006268">
    <property type="entry name" value="ApbE"/>
    <property type="match status" value="1"/>
</dbReference>
<evidence type="ECO:0000256" key="4">
    <source>
        <dbReference type="ARBA" id="ARBA00022679"/>
    </source>
</evidence>
<dbReference type="EC" id="2.7.1.180" evidence="1 10"/>
<keyword evidence="7 10" id="KW-0460">Magnesium</keyword>
<dbReference type="InterPro" id="IPR003374">
    <property type="entry name" value="ApbE-like_sf"/>
</dbReference>
<dbReference type="GO" id="GO:0016740">
    <property type="term" value="F:transferase activity"/>
    <property type="evidence" value="ECO:0007669"/>
    <property type="project" value="UniProtKB-UniRule"/>
</dbReference>
<evidence type="ECO:0000256" key="9">
    <source>
        <dbReference type="ARBA" id="ARBA00048540"/>
    </source>
</evidence>
<keyword evidence="5 10" id="KW-0479">Metal-binding</keyword>
<evidence type="ECO:0000256" key="2">
    <source>
        <dbReference type="ARBA" id="ARBA00016337"/>
    </source>
</evidence>
<keyword evidence="3 10" id="KW-0285">Flavoprotein</keyword>
<feature type="binding site" evidence="11">
    <location>
        <position position="183"/>
    </location>
    <ligand>
        <name>Mg(2+)</name>
        <dbReference type="ChEBI" id="CHEBI:18420"/>
    </ligand>
</feature>
<dbReference type="Pfam" id="PF02424">
    <property type="entry name" value="ApbE"/>
    <property type="match status" value="1"/>
</dbReference>
<keyword evidence="4 10" id="KW-0808">Transferase</keyword>
<evidence type="ECO:0000256" key="3">
    <source>
        <dbReference type="ARBA" id="ARBA00022630"/>
    </source>
</evidence>
<reference evidence="12" key="1">
    <citation type="submission" date="2024-05" db="EMBL/GenBank/DDBJ databases">
        <authorList>
            <person name="Kim S."/>
            <person name="Heo J."/>
            <person name="Choi H."/>
            <person name="Choi Y."/>
            <person name="Kwon S.-W."/>
            <person name="Kim Y."/>
        </authorList>
    </citation>
    <scope>NUCLEOTIDE SEQUENCE</scope>
    <source>
        <strain evidence="12">KACC 23698</strain>
    </source>
</reference>
<comment type="similarity">
    <text evidence="10">Belongs to the ApbE family.</text>
</comment>
<sequence length="333" mass="35530">MNELPSRRRFIGISAAAAGLAVLPLGVKASPGQAGELVIWRGLALGAICSMQIHHTDRAQAERLIRSVELEVRRLERLFSLYDQTSALAQLNRTGFLEAPAPEFVELLTSAQEFSRRTGGAFDVTVQPLWTLYRDHFARDGADPAGPSPKSVREALARVGYEQLLVGPDRVSLRRGMAVTLNGIAQGFVTDKVVELLRNAGADHSLVDMGESRAIGDHPAGRPWDVAIADPNTPERAAALIPIVDRALATSGPYGFRFDVAGRFNHIFAPSTGGCAQNWASASVVAKNATAADAFSTACCLLTEAQIQDRAGAAGAELVLLIDNNGQAKRITV</sequence>
<comment type="cofactor">
    <cofactor evidence="11">
        <name>Mg(2+)</name>
        <dbReference type="ChEBI" id="CHEBI:18420"/>
    </cofactor>
    <cofactor evidence="11">
        <name>Mn(2+)</name>
        <dbReference type="ChEBI" id="CHEBI:29035"/>
    </cofactor>
    <text evidence="11">Magnesium. Can also use manganese.</text>
</comment>
<dbReference type="PANTHER" id="PTHR30040:SF2">
    <property type="entry name" value="FAD:PROTEIN FMN TRANSFERASE"/>
    <property type="match status" value="1"/>
</dbReference>
<protein>
    <recommendedName>
        <fullName evidence="2 10">FAD:protein FMN transferase</fullName>
        <ecNumber evidence="1 10">2.7.1.180</ecNumber>
    </recommendedName>
    <alternativeName>
        <fullName evidence="8 10">Flavin transferase</fullName>
    </alternativeName>
</protein>
<name>A0AAU7JIT7_9HYPH</name>
<evidence type="ECO:0000256" key="5">
    <source>
        <dbReference type="ARBA" id="ARBA00022723"/>
    </source>
</evidence>
<dbReference type="AlphaFoldDB" id="A0AAU7JIT7"/>
<proteinExistence type="inferred from homology"/>
<comment type="catalytic activity">
    <reaction evidence="9 10">
        <text>L-threonyl-[protein] + FAD = FMN-L-threonyl-[protein] + AMP + H(+)</text>
        <dbReference type="Rhea" id="RHEA:36847"/>
        <dbReference type="Rhea" id="RHEA-COMP:11060"/>
        <dbReference type="Rhea" id="RHEA-COMP:11061"/>
        <dbReference type="ChEBI" id="CHEBI:15378"/>
        <dbReference type="ChEBI" id="CHEBI:30013"/>
        <dbReference type="ChEBI" id="CHEBI:57692"/>
        <dbReference type="ChEBI" id="CHEBI:74257"/>
        <dbReference type="ChEBI" id="CHEBI:456215"/>
        <dbReference type="EC" id="2.7.1.180"/>
    </reaction>
</comment>
<dbReference type="GO" id="GO:0046872">
    <property type="term" value="F:metal ion binding"/>
    <property type="evidence" value="ECO:0007669"/>
    <property type="project" value="UniProtKB-UniRule"/>
</dbReference>
<dbReference type="PROSITE" id="PS51318">
    <property type="entry name" value="TAT"/>
    <property type="match status" value="1"/>
</dbReference>